<dbReference type="SUPFAM" id="SSF117281">
    <property type="entry name" value="Kelch motif"/>
    <property type="match status" value="1"/>
</dbReference>
<sequence>MTDNSQLTSWFENTHGEVPLPLTGPSVTLSPLPAPHPPTIFLFGGKIVPIRKLTSEMWALDLTTRTWSRVNAGQGPGPRYFHSMDVWEDKLVCFGGMSDADSLCVHNDVWFFDCRARRWLPQPGPESPIGLGMDGSETFQLPNPEFIPQARYAHLSAVSRGQLIVCGGQRSDNSWIYEINTFDLKRQAWVSKTEQPESHGMHSKGAYRSVAVSSTLRVVVPVPEAQLMTGSPALPYTVEEDGGGGDIWCYSNYDFAKVRRELEVVSPLDGAEAPEIESDKFEAPPDFTIHDMSVKMTGSSQPPGLRFPAGGIVGHHFILCGLYLASTSAAFSIWTLDLHTLQWKHLEPPVLSSGSWNRAVICPETAKLIVFGNANHDLAADYGKRAVNFDQYAIIELEAYGIYQPPRRVLSDQTQGIGLSMLDEKLVSDFELIAEDGRKVRCSRKVLAERWPWFAEQQSAIMTKAAEAVQDTALDINEALLGSLSPARVTPTSLHLPEPLPVCVALIQYFYTLSLSTPLQTRSPVLTALLFLSKQYKIERLNKLVTHALHMRLRPSSSVGVYEVATLAGEYNLQARALQMIHQAKSASSSRQNNRRRPGSVMSNEGAGGSHQSHTNTPPAGHGSLPDSGRGGHDDSTQHNGNAGNQLQNLKLGASSIDVTTRRLRSGSFTAPYDQMKAAVTSSPTRAPQRARPVTTQFDAEELADDLLNALDISNAPAVEMEPWLKRRRPASIMSVSTTRTNVSSASSRPPMLPPPEKPLPGRPAHAPPHLSLPSTPRASSPTNSEATSAYPATPCDSVRDSLSSMGSDDRRHSICGSLISNSKSTTLPALPEDGLQFRPSCEEEEEEEEDEVLVTSNEAEPTLASQVVSYTLNTKLARSSSMSSLKEPVVRLYEKRAATEVTPEARSGGIQRSPPLGSGSFGGSLGPAIGARVASLSSGNNERARTWTRRESSQFMASVGRSEAEDEEAEKLAKFQALMIEQQRRVGVDSMESIKNARKAFGRAGADRRSKFNLFGKKTSQAIMS</sequence>
<feature type="compositionally biased region" description="Pro residues" evidence="3">
    <location>
        <begin position="751"/>
        <end position="762"/>
    </location>
</feature>
<feature type="compositionally biased region" description="Polar residues" evidence="3">
    <location>
        <begin position="734"/>
        <end position="743"/>
    </location>
</feature>
<feature type="region of interest" description="Disordered" evidence="3">
    <location>
        <begin position="730"/>
        <end position="811"/>
    </location>
</feature>
<dbReference type="GO" id="GO:0045454">
    <property type="term" value="P:cell redox homeostasis"/>
    <property type="evidence" value="ECO:0007669"/>
    <property type="project" value="TreeGrafter"/>
</dbReference>
<dbReference type="PANTHER" id="PTHR43503">
    <property type="entry name" value="MCG48959-RELATED"/>
    <property type="match status" value="1"/>
</dbReference>
<dbReference type="EMBL" id="ALBS01000236">
    <property type="protein sequence ID" value="EJT47593.1"/>
    <property type="molecule type" value="Genomic_DNA"/>
</dbReference>
<keyword evidence="2" id="KW-0677">Repeat</keyword>
<dbReference type="VEuPathDB" id="FungiDB:A1Q1_03566"/>
<evidence type="ECO:0000313" key="5">
    <source>
        <dbReference type="Proteomes" id="UP000002748"/>
    </source>
</evidence>
<feature type="compositionally biased region" description="Low complexity" evidence="3">
    <location>
        <begin position="583"/>
        <end position="592"/>
    </location>
</feature>
<comment type="caution">
    <text evidence="4">The sequence shown here is derived from an EMBL/GenBank/DDBJ whole genome shotgun (WGS) entry which is preliminary data.</text>
</comment>
<protein>
    <submittedName>
        <fullName evidence="4">Sporulation-related protein</fullName>
    </submittedName>
</protein>
<dbReference type="GO" id="GO:0005739">
    <property type="term" value="C:mitochondrion"/>
    <property type="evidence" value="ECO:0007669"/>
    <property type="project" value="TreeGrafter"/>
</dbReference>
<feature type="compositionally biased region" description="Polar residues" evidence="3">
    <location>
        <begin position="638"/>
        <end position="649"/>
    </location>
</feature>
<dbReference type="Gene3D" id="2.120.10.80">
    <property type="entry name" value="Kelch-type beta propeller"/>
    <property type="match status" value="1"/>
</dbReference>
<accession>J5QJ21</accession>
<evidence type="ECO:0000256" key="1">
    <source>
        <dbReference type="ARBA" id="ARBA00022441"/>
    </source>
</evidence>
<dbReference type="Proteomes" id="UP000002748">
    <property type="component" value="Unassembled WGS sequence"/>
</dbReference>
<evidence type="ECO:0000256" key="3">
    <source>
        <dbReference type="SAM" id="MobiDB-lite"/>
    </source>
</evidence>
<reference evidence="4 5" key="1">
    <citation type="journal article" date="2012" name="Eukaryot. Cell">
        <title>Draft genome sequence of CBS 2479, the standard type strain of Trichosporon asahii.</title>
        <authorList>
            <person name="Yang R.Y."/>
            <person name="Li H.T."/>
            <person name="Zhu H."/>
            <person name="Zhou G.P."/>
            <person name="Wang M."/>
            <person name="Wang L."/>
        </authorList>
    </citation>
    <scope>NUCLEOTIDE SEQUENCE [LARGE SCALE GENOMIC DNA]</scope>
    <source>
        <strain evidence="5">ATCC 90039 / CBS 2479 / JCM 2466 / KCTC 7840 / NCYC 2677 / UAMH 7654</strain>
    </source>
</reference>
<dbReference type="GO" id="GO:0005829">
    <property type="term" value="C:cytosol"/>
    <property type="evidence" value="ECO:0007669"/>
    <property type="project" value="TreeGrafter"/>
</dbReference>
<gene>
    <name evidence="4" type="ORF">A1Q1_03566</name>
</gene>
<feature type="compositionally biased region" description="Polar residues" evidence="3">
    <location>
        <begin position="773"/>
        <end position="788"/>
    </location>
</feature>
<dbReference type="InterPro" id="IPR011333">
    <property type="entry name" value="SKP1/BTB/POZ_sf"/>
</dbReference>
<feature type="region of interest" description="Disordered" evidence="3">
    <location>
        <begin position="583"/>
        <end position="650"/>
    </location>
</feature>
<dbReference type="InterPro" id="IPR015915">
    <property type="entry name" value="Kelch-typ_b-propeller"/>
</dbReference>
<name>J5QJ21_TRIAS</name>
<dbReference type="PANTHER" id="PTHR43503:SF2">
    <property type="entry name" value="NEGATIVE REGULATOR OF SPORULATION MDS3-RELATED"/>
    <property type="match status" value="1"/>
</dbReference>
<evidence type="ECO:0000256" key="2">
    <source>
        <dbReference type="ARBA" id="ARBA00022737"/>
    </source>
</evidence>
<dbReference type="HOGENOM" id="CLU_295286_0_0_1"/>
<dbReference type="KEGG" id="tasa:A1Q1_03566"/>
<keyword evidence="1" id="KW-0880">Kelch repeat</keyword>
<dbReference type="OrthoDB" id="10001928at2759"/>
<dbReference type="AlphaFoldDB" id="J5QJ21"/>
<dbReference type="GeneID" id="25987079"/>
<evidence type="ECO:0000313" key="4">
    <source>
        <dbReference type="EMBL" id="EJT47593.1"/>
    </source>
</evidence>
<dbReference type="Gene3D" id="3.30.710.10">
    <property type="entry name" value="Potassium Channel Kv1.1, Chain A"/>
    <property type="match status" value="1"/>
</dbReference>
<proteinExistence type="predicted"/>
<dbReference type="RefSeq" id="XP_014178839.1">
    <property type="nucleotide sequence ID" value="XM_014323364.1"/>
</dbReference>
<dbReference type="Pfam" id="PF24681">
    <property type="entry name" value="Kelch_KLHDC2_KLHL20_DRC7"/>
    <property type="match status" value="1"/>
</dbReference>
<organism evidence="4 5">
    <name type="scientific">Trichosporon asahii var. asahii (strain ATCC 90039 / CBS 2479 / JCM 2466 / KCTC 7840 / NBRC 103889/ NCYC 2677 / UAMH 7654)</name>
    <name type="common">Yeast</name>
    <dbReference type="NCBI Taxonomy" id="1186058"/>
    <lineage>
        <taxon>Eukaryota</taxon>
        <taxon>Fungi</taxon>
        <taxon>Dikarya</taxon>
        <taxon>Basidiomycota</taxon>
        <taxon>Agaricomycotina</taxon>
        <taxon>Tremellomycetes</taxon>
        <taxon>Trichosporonales</taxon>
        <taxon>Trichosporonaceae</taxon>
        <taxon>Trichosporon</taxon>
    </lineage>
</organism>